<evidence type="ECO:0000313" key="2">
    <source>
        <dbReference type="EMBL" id="KKN73822.1"/>
    </source>
</evidence>
<reference evidence="2" key="1">
    <citation type="journal article" date="2015" name="Nature">
        <title>Complex archaea that bridge the gap between prokaryotes and eukaryotes.</title>
        <authorList>
            <person name="Spang A."/>
            <person name="Saw J.H."/>
            <person name="Jorgensen S.L."/>
            <person name="Zaremba-Niedzwiedzka K."/>
            <person name="Martijn J."/>
            <person name="Lind A.E."/>
            <person name="van Eijk R."/>
            <person name="Schleper C."/>
            <person name="Guy L."/>
            <person name="Ettema T.J."/>
        </authorList>
    </citation>
    <scope>NUCLEOTIDE SEQUENCE</scope>
</reference>
<sequence length="110" mass="12401">MASGVYQEAWGLVEQIFIDLLDAPSLEIMEDCLKEARRRAKEYRKKLRKEMIEGYKDRANPGSDEAVKQGCLCPRMDNSYGKGCEWADGFVISGGCPIHDKEIKNGNTVK</sequence>
<comment type="caution">
    <text evidence="2">The sequence shown here is derived from an EMBL/GenBank/DDBJ whole genome shotgun (WGS) entry which is preliminary data.</text>
</comment>
<gene>
    <name evidence="2" type="ORF">LCGC14_0396240</name>
</gene>
<protein>
    <submittedName>
        <fullName evidence="2">Uncharacterized protein</fullName>
    </submittedName>
</protein>
<dbReference type="EMBL" id="LAZR01000336">
    <property type="protein sequence ID" value="KKN73822.1"/>
    <property type="molecule type" value="Genomic_DNA"/>
</dbReference>
<keyword evidence="1" id="KW-0175">Coiled coil</keyword>
<dbReference type="AlphaFoldDB" id="A0A0F9TG31"/>
<name>A0A0F9TG31_9ZZZZ</name>
<accession>A0A0F9TG31</accession>
<evidence type="ECO:0000256" key="1">
    <source>
        <dbReference type="SAM" id="Coils"/>
    </source>
</evidence>
<proteinExistence type="predicted"/>
<organism evidence="2">
    <name type="scientific">marine sediment metagenome</name>
    <dbReference type="NCBI Taxonomy" id="412755"/>
    <lineage>
        <taxon>unclassified sequences</taxon>
        <taxon>metagenomes</taxon>
        <taxon>ecological metagenomes</taxon>
    </lineage>
</organism>
<feature type="coiled-coil region" evidence="1">
    <location>
        <begin position="26"/>
        <end position="53"/>
    </location>
</feature>